<dbReference type="KEGG" id="vun:13229099"/>
<keyword evidence="1" id="KW-0150">Chloroplast</keyword>
<dbReference type="GeneID" id="13229099"/>
<protein>
    <submittedName>
        <fullName evidence="1">Uncharacterized protein</fullName>
    </submittedName>
</protein>
<reference evidence="1" key="1">
    <citation type="submission" date="2012-03" db="EMBL/GenBank/DDBJ databases">
        <authorList>
            <person name="Aragao F.J.L."/>
            <person name="Mota A.P.Z."/>
        </authorList>
    </citation>
    <scope>NUCLEOTIDE SEQUENCE</scope>
</reference>
<dbReference type="RefSeq" id="YP_006460397.1">
    <property type="nucleotide sequence ID" value="NC_018051.1"/>
</dbReference>
<evidence type="ECO:0000313" key="1">
    <source>
        <dbReference type="EMBL" id="AFJ91913.1"/>
    </source>
</evidence>
<dbReference type="AlphaFoldDB" id="I2E2U5"/>
<keyword evidence="1" id="KW-0934">Plastid</keyword>
<dbReference type="EMBL" id="JQ755301">
    <property type="protein sequence ID" value="AFJ91913.1"/>
    <property type="molecule type" value="Genomic_DNA"/>
</dbReference>
<organism evidence="1">
    <name type="scientific">Vigna unguiculata</name>
    <name type="common">Cowpea</name>
    <dbReference type="NCBI Taxonomy" id="3917"/>
    <lineage>
        <taxon>Eukaryota</taxon>
        <taxon>Viridiplantae</taxon>
        <taxon>Streptophyta</taxon>
        <taxon>Embryophyta</taxon>
        <taxon>Tracheophyta</taxon>
        <taxon>Spermatophyta</taxon>
        <taxon>Magnoliopsida</taxon>
        <taxon>eudicotyledons</taxon>
        <taxon>Gunneridae</taxon>
        <taxon>Pentapetalae</taxon>
        <taxon>rosids</taxon>
        <taxon>fabids</taxon>
        <taxon>Fabales</taxon>
        <taxon>Fabaceae</taxon>
        <taxon>Papilionoideae</taxon>
        <taxon>50 kb inversion clade</taxon>
        <taxon>NPAAA clade</taxon>
        <taxon>indigoferoid/millettioid clade</taxon>
        <taxon>Phaseoleae</taxon>
        <taxon>Vigna</taxon>
    </lineage>
</organism>
<name>I2E2U5_VIGUN</name>
<accession>I2E2U5</accession>
<proteinExistence type="predicted"/>
<geneLocation type="chloroplast" evidence="1"/>
<sequence length="34" mass="4159">MWFRRIQLQENRERRASPALFFSARLFALKNTGF</sequence>